<evidence type="ECO:0000256" key="2">
    <source>
        <dbReference type="SAM" id="SignalP"/>
    </source>
</evidence>
<dbReference type="AlphaFoldDB" id="A0AAW0LT61"/>
<accession>A0AAW0LT61</accession>
<keyword evidence="4" id="KW-1185">Reference proteome</keyword>
<proteinExistence type="predicted"/>
<evidence type="ECO:0000256" key="1">
    <source>
        <dbReference type="SAM" id="MobiDB-lite"/>
    </source>
</evidence>
<evidence type="ECO:0000313" key="3">
    <source>
        <dbReference type="EMBL" id="KAK7854485.1"/>
    </source>
</evidence>
<feature type="compositionally biased region" description="Basic residues" evidence="1">
    <location>
        <begin position="29"/>
        <end position="43"/>
    </location>
</feature>
<keyword evidence="2" id="KW-0732">Signal</keyword>
<protein>
    <submittedName>
        <fullName evidence="3">Protein epidermal patterning factor 1</fullName>
    </submittedName>
</protein>
<dbReference type="EMBL" id="PKMF04000054">
    <property type="protein sequence ID" value="KAK7854485.1"/>
    <property type="molecule type" value="Genomic_DNA"/>
</dbReference>
<dbReference type="Pfam" id="PF17181">
    <property type="entry name" value="EPF"/>
    <property type="match status" value="1"/>
</dbReference>
<dbReference type="Proteomes" id="UP000237347">
    <property type="component" value="Unassembled WGS sequence"/>
</dbReference>
<feature type="signal peptide" evidence="2">
    <location>
        <begin position="1"/>
        <end position="25"/>
    </location>
</feature>
<feature type="region of interest" description="Disordered" evidence="1">
    <location>
        <begin position="29"/>
        <end position="50"/>
    </location>
</feature>
<evidence type="ECO:0000313" key="4">
    <source>
        <dbReference type="Proteomes" id="UP000237347"/>
    </source>
</evidence>
<name>A0AAW0LT61_QUESU</name>
<sequence length="131" mass="14166">MKIKGFACVAVLLIVLLLVPEEVSSVRHIGRPRSRHSHGHSTKPKTNDGKVAKSGFYWERRPTKRMGADTLEIAGSRLPDCSHACGACSPCRLVMMTKLLCGSVGLDIADKKVMDGLGGKAQNPKSDIRPD</sequence>
<gene>
    <name evidence="3" type="primary">EPF1_2</name>
    <name evidence="3" type="ORF">CFP56_031909</name>
</gene>
<reference evidence="3 4" key="1">
    <citation type="journal article" date="2018" name="Sci. Data">
        <title>The draft genome sequence of cork oak.</title>
        <authorList>
            <person name="Ramos A.M."/>
            <person name="Usie A."/>
            <person name="Barbosa P."/>
            <person name="Barros P.M."/>
            <person name="Capote T."/>
            <person name="Chaves I."/>
            <person name="Simoes F."/>
            <person name="Abreu I."/>
            <person name="Carrasquinho I."/>
            <person name="Faro C."/>
            <person name="Guimaraes J.B."/>
            <person name="Mendonca D."/>
            <person name="Nobrega F."/>
            <person name="Rodrigues L."/>
            <person name="Saibo N.J.M."/>
            <person name="Varela M.C."/>
            <person name="Egas C."/>
            <person name="Matos J."/>
            <person name="Miguel C.M."/>
            <person name="Oliveira M.M."/>
            <person name="Ricardo C.P."/>
            <person name="Goncalves S."/>
        </authorList>
    </citation>
    <scope>NUCLEOTIDE SEQUENCE [LARGE SCALE GENOMIC DNA]</scope>
    <source>
        <strain evidence="4">cv. HL8</strain>
    </source>
</reference>
<comment type="caution">
    <text evidence="3">The sequence shown here is derived from an EMBL/GenBank/DDBJ whole genome shotgun (WGS) entry which is preliminary data.</text>
</comment>
<feature type="chain" id="PRO_5043710121" evidence="2">
    <location>
        <begin position="26"/>
        <end position="131"/>
    </location>
</feature>
<organism evidence="3 4">
    <name type="scientific">Quercus suber</name>
    <name type="common">Cork oak</name>
    <dbReference type="NCBI Taxonomy" id="58331"/>
    <lineage>
        <taxon>Eukaryota</taxon>
        <taxon>Viridiplantae</taxon>
        <taxon>Streptophyta</taxon>
        <taxon>Embryophyta</taxon>
        <taxon>Tracheophyta</taxon>
        <taxon>Spermatophyta</taxon>
        <taxon>Magnoliopsida</taxon>
        <taxon>eudicotyledons</taxon>
        <taxon>Gunneridae</taxon>
        <taxon>Pentapetalae</taxon>
        <taxon>rosids</taxon>
        <taxon>fabids</taxon>
        <taxon>Fagales</taxon>
        <taxon>Fagaceae</taxon>
        <taxon>Quercus</taxon>
    </lineage>
</organism>